<dbReference type="Proteomes" id="UP000028524">
    <property type="component" value="Unassembled WGS sequence"/>
</dbReference>
<dbReference type="HOGENOM" id="CLU_1090612_0_0_1"/>
<sequence>MIWFRHLLQTSLESLFLLSVPAHSPSYENSTMEAIGQDDIRHKEGGSFSEASPQNSPYISQTPSSPLSLVNSDESNEPAWDDRMIRQLDLVTNGIEGNPCCFPEQETRGRSLSGNSWSMVLRSANHQERMVGERAEVNDESSVHVPAEVSENSELDPSGDESFDFTIPFGERHQETYSFENHPSESVRTTLRLLAARRILGTRQFVWSQSHLSSFDVNTTCVSILDRLEEAWRTRADFARVIEEYWDTISNMVPDDWASFMNEAVAEGVAALPGNIEGLRSGRRLR</sequence>
<evidence type="ECO:0000256" key="2">
    <source>
        <dbReference type="SAM" id="SignalP"/>
    </source>
</evidence>
<organism evidence="3 4">
    <name type="scientific">Stachybotrys chlorohalonatus (strain IBT 40285)</name>
    <dbReference type="NCBI Taxonomy" id="1283841"/>
    <lineage>
        <taxon>Eukaryota</taxon>
        <taxon>Fungi</taxon>
        <taxon>Dikarya</taxon>
        <taxon>Ascomycota</taxon>
        <taxon>Pezizomycotina</taxon>
        <taxon>Sordariomycetes</taxon>
        <taxon>Hypocreomycetidae</taxon>
        <taxon>Hypocreales</taxon>
        <taxon>Stachybotryaceae</taxon>
        <taxon>Stachybotrys</taxon>
    </lineage>
</organism>
<feature type="signal peptide" evidence="2">
    <location>
        <begin position="1"/>
        <end position="22"/>
    </location>
</feature>
<feature type="region of interest" description="Disordered" evidence="1">
    <location>
        <begin position="43"/>
        <end position="76"/>
    </location>
</feature>
<evidence type="ECO:0000313" key="3">
    <source>
        <dbReference type="EMBL" id="KFA65958.1"/>
    </source>
</evidence>
<dbReference type="OrthoDB" id="10334177at2759"/>
<keyword evidence="2" id="KW-0732">Signal</keyword>
<dbReference type="EMBL" id="KL660533">
    <property type="protein sequence ID" value="KFA65958.1"/>
    <property type="molecule type" value="Genomic_DNA"/>
</dbReference>
<reference evidence="3 4" key="1">
    <citation type="journal article" date="2014" name="BMC Genomics">
        <title>Comparative genome sequencing reveals chemotype-specific gene clusters in the toxigenic black mold Stachybotrys.</title>
        <authorList>
            <person name="Semeiks J."/>
            <person name="Borek D."/>
            <person name="Otwinowski Z."/>
            <person name="Grishin N.V."/>
        </authorList>
    </citation>
    <scope>NUCLEOTIDE SEQUENCE [LARGE SCALE GENOMIC DNA]</scope>
    <source>
        <strain evidence="3 4">IBT 40285</strain>
    </source>
</reference>
<proteinExistence type="predicted"/>
<protein>
    <submittedName>
        <fullName evidence="3">Uncharacterized protein</fullName>
    </submittedName>
</protein>
<dbReference type="AlphaFoldDB" id="A0A084QPS3"/>
<accession>A0A084QPS3</accession>
<feature type="compositionally biased region" description="Polar residues" evidence="1">
    <location>
        <begin position="49"/>
        <end position="73"/>
    </location>
</feature>
<gene>
    <name evidence="3" type="ORF">S40285_09985</name>
</gene>
<keyword evidence="4" id="KW-1185">Reference proteome</keyword>
<name>A0A084QPS3_STAC4</name>
<evidence type="ECO:0000313" key="4">
    <source>
        <dbReference type="Proteomes" id="UP000028524"/>
    </source>
</evidence>
<evidence type="ECO:0000256" key="1">
    <source>
        <dbReference type="SAM" id="MobiDB-lite"/>
    </source>
</evidence>
<dbReference type="InParanoid" id="A0A084QPS3"/>
<feature type="chain" id="PRO_5001779528" evidence="2">
    <location>
        <begin position="23"/>
        <end position="286"/>
    </location>
</feature>